<feature type="transmembrane region" description="Helical" evidence="1">
    <location>
        <begin position="33"/>
        <end position="53"/>
    </location>
</feature>
<reference evidence="2" key="1">
    <citation type="journal article" date="2015" name="Nature">
        <title>Complex archaea that bridge the gap between prokaryotes and eukaryotes.</title>
        <authorList>
            <person name="Spang A."/>
            <person name="Saw J.H."/>
            <person name="Jorgensen S.L."/>
            <person name="Zaremba-Niedzwiedzka K."/>
            <person name="Martijn J."/>
            <person name="Lind A.E."/>
            <person name="van Eijk R."/>
            <person name="Schleper C."/>
            <person name="Guy L."/>
            <person name="Ettema T.J."/>
        </authorList>
    </citation>
    <scope>NUCLEOTIDE SEQUENCE</scope>
</reference>
<gene>
    <name evidence="2" type="ORF">LCGC14_0534610</name>
</gene>
<proteinExistence type="predicted"/>
<name>A0A0F9RUM6_9ZZZZ</name>
<accession>A0A0F9RUM6</accession>
<keyword evidence="1" id="KW-1133">Transmembrane helix</keyword>
<evidence type="ECO:0000313" key="2">
    <source>
        <dbReference type="EMBL" id="KKN60170.1"/>
    </source>
</evidence>
<dbReference type="AlphaFoldDB" id="A0A0F9RUM6"/>
<organism evidence="2">
    <name type="scientific">marine sediment metagenome</name>
    <dbReference type="NCBI Taxonomy" id="412755"/>
    <lineage>
        <taxon>unclassified sequences</taxon>
        <taxon>metagenomes</taxon>
        <taxon>ecological metagenomes</taxon>
    </lineage>
</organism>
<keyword evidence="1" id="KW-0812">Transmembrane</keyword>
<dbReference type="EMBL" id="LAZR01000703">
    <property type="protein sequence ID" value="KKN60170.1"/>
    <property type="molecule type" value="Genomic_DNA"/>
</dbReference>
<sequence length="57" mass="6045">MSIDKIGLLYVIITIWVSSVLATIFVGEALLTTLIVAYIGAVSIVVTTTSGDFNDEP</sequence>
<feature type="transmembrane region" description="Helical" evidence="1">
    <location>
        <begin position="7"/>
        <end position="27"/>
    </location>
</feature>
<keyword evidence="1" id="KW-0472">Membrane</keyword>
<comment type="caution">
    <text evidence="2">The sequence shown here is derived from an EMBL/GenBank/DDBJ whole genome shotgun (WGS) entry which is preliminary data.</text>
</comment>
<evidence type="ECO:0000256" key="1">
    <source>
        <dbReference type="SAM" id="Phobius"/>
    </source>
</evidence>
<protein>
    <submittedName>
        <fullName evidence="2">Uncharacterized protein</fullName>
    </submittedName>
</protein>